<gene>
    <name evidence="2" type="ORF">ENI13_01135</name>
</gene>
<sequence length="160" mass="17682">MAQGQQNLSSFVKGDRGDIFVQDKDGNLYTIATNYSIPFIFISPPEIENSDATASGIAEVLDISEEFIVERIGRSNSLFEVLKKNISDKEQTEIEALELPGVYVGKETTRLYPQKEFASHVIGFSNQDDIGQYGIEEYYNDVLEGEEGLEISATSVGGIE</sequence>
<protein>
    <recommendedName>
        <fullName evidence="1">Penicillin-binding protein dimerisation domain-containing protein</fullName>
    </recommendedName>
</protein>
<dbReference type="EMBL" id="DRHL01000062">
    <property type="protein sequence ID" value="HEB13564.1"/>
    <property type="molecule type" value="Genomic_DNA"/>
</dbReference>
<dbReference type="GO" id="GO:0008658">
    <property type="term" value="F:penicillin binding"/>
    <property type="evidence" value="ECO:0007669"/>
    <property type="project" value="InterPro"/>
</dbReference>
<feature type="domain" description="Penicillin-binding protein dimerisation" evidence="1">
    <location>
        <begin position="14"/>
        <end position="156"/>
    </location>
</feature>
<evidence type="ECO:0000313" key="2">
    <source>
        <dbReference type="EMBL" id="HEB13564.1"/>
    </source>
</evidence>
<dbReference type="GO" id="GO:0005886">
    <property type="term" value="C:plasma membrane"/>
    <property type="evidence" value="ECO:0007669"/>
    <property type="project" value="TreeGrafter"/>
</dbReference>
<organism evidence="2">
    <name type="scientific">candidate division CPR3 bacterium</name>
    <dbReference type="NCBI Taxonomy" id="2268181"/>
    <lineage>
        <taxon>Bacteria</taxon>
        <taxon>Bacteria division CPR3</taxon>
    </lineage>
</organism>
<reference evidence="2" key="1">
    <citation type="journal article" date="2020" name="mSystems">
        <title>Genome- and Community-Level Interaction Insights into Carbon Utilization and Element Cycling Functions of Hydrothermarchaeota in Hydrothermal Sediment.</title>
        <authorList>
            <person name="Zhou Z."/>
            <person name="Liu Y."/>
            <person name="Xu W."/>
            <person name="Pan J."/>
            <person name="Luo Z.H."/>
            <person name="Li M."/>
        </authorList>
    </citation>
    <scope>NUCLEOTIDE SEQUENCE [LARGE SCALE GENOMIC DNA]</scope>
    <source>
        <strain evidence="2">HyVt-369</strain>
    </source>
</reference>
<accession>A0A7C1NXT0</accession>
<dbReference type="PANTHER" id="PTHR30627">
    <property type="entry name" value="PEPTIDOGLYCAN D,D-TRANSPEPTIDASE"/>
    <property type="match status" value="1"/>
</dbReference>
<dbReference type="Gene3D" id="3.90.1310.10">
    <property type="entry name" value="Penicillin-binding protein 2a (Domain 2)"/>
    <property type="match status" value="1"/>
</dbReference>
<dbReference type="Proteomes" id="UP000885695">
    <property type="component" value="Unassembled WGS sequence"/>
</dbReference>
<comment type="caution">
    <text evidence="2">The sequence shown here is derived from an EMBL/GenBank/DDBJ whole genome shotgun (WGS) entry which is preliminary data.</text>
</comment>
<proteinExistence type="predicted"/>
<dbReference type="Pfam" id="PF03717">
    <property type="entry name" value="PBP_dimer"/>
    <property type="match status" value="1"/>
</dbReference>
<dbReference type="AlphaFoldDB" id="A0A7C1NXT0"/>
<dbReference type="InterPro" id="IPR036138">
    <property type="entry name" value="PBP_dimer_sf"/>
</dbReference>
<dbReference type="InterPro" id="IPR005311">
    <property type="entry name" value="PBP_dimer"/>
</dbReference>
<dbReference type="InterPro" id="IPR050515">
    <property type="entry name" value="Beta-lactam/transpept"/>
</dbReference>
<evidence type="ECO:0000259" key="1">
    <source>
        <dbReference type="Pfam" id="PF03717"/>
    </source>
</evidence>
<dbReference type="GO" id="GO:0071555">
    <property type="term" value="P:cell wall organization"/>
    <property type="evidence" value="ECO:0007669"/>
    <property type="project" value="TreeGrafter"/>
</dbReference>
<name>A0A7C1NXT0_UNCC3</name>
<dbReference type="SUPFAM" id="SSF56519">
    <property type="entry name" value="Penicillin binding protein dimerisation domain"/>
    <property type="match status" value="1"/>
</dbReference>